<dbReference type="AlphaFoldDB" id="A0AAN6DFX6"/>
<dbReference type="SUPFAM" id="SSF56112">
    <property type="entry name" value="Protein kinase-like (PK-like)"/>
    <property type="match status" value="1"/>
</dbReference>
<feature type="region of interest" description="Disordered" evidence="4">
    <location>
        <begin position="625"/>
        <end position="706"/>
    </location>
</feature>
<protein>
    <recommendedName>
        <fullName evidence="5">Protein kinase domain-containing protein</fullName>
    </recommendedName>
</protein>
<dbReference type="GeneID" id="66127062"/>
<dbReference type="EMBL" id="JAHLUX010000005">
    <property type="protein sequence ID" value="KAG7819143.1"/>
    <property type="molecule type" value="Genomic_DNA"/>
</dbReference>
<feature type="compositionally biased region" description="Basic and acidic residues" evidence="4">
    <location>
        <begin position="48"/>
        <end position="57"/>
    </location>
</feature>
<feature type="compositionally biased region" description="Low complexity" evidence="4">
    <location>
        <begin position="1"/>
        <end position="13"/>
    </location>
</feature>
<dbReference type="PANTHER" id="PTHR44167">
    <property type="entry name" value="OVARIAN-SPECIFIC SERINE/THREONINE-PROTEIN KINASE LOK-RELATED"/>
    <property type="match status" value="1"/>
</dbReference>
<dbReference type="InterPro" id="IPR008271">
    <property type="entry name" value="Ser/Thr_kinase_AS"/>
</dbReference>
<dbReference type="GO" id="GO:0004672">
    <property type="term" value="F:protein kinase activity"/>
    <property type="evidence" value="ECO:0007669"/>
    <property type="project" value="InterPro"/>
</dbReference>
<organism evidence="6 8">
    <name type="scientific">Pichia angusta</name>
    <name type="common">Yeast</name>
    <name type="synonym">Hansenula polymorpha</name>
    <dbReference type="NCBI Taxonomy" id="870730"/>
    <lineage>
        <taxon>Eukaryota</taxon>
        <taxon>Fungi</taxon>
        <taxon>Dikarya</taxon>
        <taxon>Ascomycota</taxon>
        <taxon>Saccharomycotina</taxon>
        <taxon>Pichiomycetes</taxon>
        <taxon>Pichiales</taxon>
        <taxon>Pichiaceae</taxon>
        <taxon>Ogataea</taxon>
    </lineage>
</organism>
<keyword evidence="1 3" id="KW-0547">Nucleotide-binding</keyword>
<dbReference type="EMBL" id="JAHLVD010000003">
    <property type="protein sequence ID" value="KAG7851105.1"/>
    <property type="molecule type" value="Genomic_DNA"/>
</dbReference>
<dbReference type="PROSITE" id="PS50011">
    <property type="entry name" value="PROTEIN_KINASE_DOM"/>
    <property type="match status" value="1"/>
</dbReference>
<dbReference type="InterPro" id="IPR017441">
    <property type="entry name" value="Protein_kinase_ATP_BS"/>
</dbReference>
<evidence type="ECO:0000256" key="3">
    <source>
        <dbReference type="PROSITE-ProRule" id="PRU10141"/>
    </source>
</evidence>
<dbReference type="GO" id="GO:0005524">
    <property type="term" value="F:ATP binding"/>
    <property type="evidence" value="ECO:0007669"/>
    <property type="project" value="UniProtKB-UniRule"/>
</dbReference>
<feature type="compositionally biased region" description="Basic and acidic residues" evidence="4">
    <location>
        <begin position="32"/>
        <end position="41"/>
    </location>
</feature>
<proteinExistence type="predicted"/>
<feature type="compositionally biased region" description="Low complexity" evidence="4">
    <location>
        <begin position="637"/>
        <end position="652"/>
    </location>
</feature>
<evidence type="ECO:0000313" key="6">
    <source>
        <dbReference type="EMBL" id="KAG7819143.1"/>
    </source>
</evidence>
<name>A0AAN6DFX6_PICAN</name>
<dbReference type="GO" id="GO:0030447">
    <property type="term" value="P:filamentous growth"/>
    <property type="evidence" value="ECO:0007669"/>
    <property type="project" value="UniProtKB-ARBA"/>
</dbReference>
<dbReference type="PROSITE" id="PS00107">
    <property type="entry name" value="PROTEIN_KINASE_ATP"/>
    <property type="match status" value="1"/>
</dbReference>
<feature type="region of interest" description="Disordered" evidence="4">
    <location>
        <begin position="121"/>
        <end position="146"/>
    </location>
</feature>
<dbReference type="PROSITE" id="PS00108">
    <property type="entry name" value="PROTEIN_KINASE_ST"/>
    <property type="match status" value="1"/>
</dbReference>
<dbReference type="Proteomes" id="UP001196530">
    <property type="component" value="Unassembled WGS sequence"/>
</dbReference>
<dbReference type="SMART" id="SM00220">
    <property type="entry name" value="S_TKc"/>
    <property type="match status" value="1"/>
</dbReference>
<feature type="region of interest" description="Disordered" evidence="4">
    <location>
        <begin position="1"/>
        <end position="95"/>
    </location>
</feature>
<feature type="compositionally biased region" description="Polar residues" evidence="4">
    <location>
        <begin position="688"/>
        <end position="705"/>
    </location>
</feature>
<evidence type="ECO:0000256" key="4">
    <source>
        <dbReference type="SAM" id="MobiDB-lite"/>
    </source>
</evidence>
<dbReference type="InterPro" id="IPR000719">
    <property type="entry name" value="Prot_kinase_dom"/>
</dbReference>
<dbReference type="Proteomes" id="UP001197328">
    <property type="component" value="Unassembled WGS sequence"/>
</dbReference>
<feature type="compositionally biased region" description="Basic and acidic residues" evidence="4">
    <location>
        <begin position="625"/>
        <end position="635"/>
    </location>
</feature>
<dbReference type="Pfam" id="PF00069">
    <property type="entry name" value="Pkinase"/>
    <property type="match status" value="1"/>
</dbReference>
<evidence type="ECO:0000259" key="5">
    <source>
        <dbReference type="PROSITE" id="PS50011"/>
    </source>
</evidence>
<sequence length="758" mass="84292">MPSSLSDSDSSSSTGSKTNKFFKKLSSKTFNKHHEQDDHLPKNNGQADHSKSKDKSHNLLRHLKPSHSHVVEAPQRRSSSESYGPKGKLAKSNTSLGHSIISKSNKNMNDLLGTSGNVIASPRDATVPRPTAKLGLPSVDEYKPNKPQKLEYNPFGINNSGLQFSTSSSQSKKSRTFDAVDDDTNVLPYPVDMPNDHLPDEFKLEHQVLFDEYQFPKDEPGNIGTGASSSVRKIHKINKPKEVYALKKFVLFKGETPSEFYQRASKEYIIHRNLFNGLHIVKCYALIRIPHQQNLTRGWGFVLELCKADLFTVMTSPNWSLTTPAEKLCLFKQTAYGIKYMHECDIVHRDIKPENILLTANGCIKLTDFGVSDYGHQIPGDFSSDIKYSTQLVGSPPYQPPEVEALHDVPVSKRAPYNPFKMDHWGLGLLLFVLFYGGTPFAESSRKTCPQYRDYEISYSQLCSKNPSFRKNDYTKCPAIESRFAKRFSDPGVARIAWRLADPQAATRYTLYDLFNDPTFQQAEMCIDENEYECNFFHHPDSNFKGKFEYGHNSSSASSLDSSHSVSHSTALVPKSSSNMSSLASARSRASTIQSVAHTSSMLDVGKPKKPVSSMVDIAVANGMPKHEDFEERKQNSSCTSLSSPESPLTISVHSKYDGEKPNIGALSLNDPANAQDEKFDGSDDSQQEATPQTENSPGLKSTGMSRAASVVTLDSLCTIDGPHPIKLQDNEIFKVIPSEVICKCGGTKKNHNHFHNK</sequence>
<feature type="compositionally biased region" description="Basic residues" evidence="4">
    <location>
        <begin position="58"/>
        <end position="67"/>
    </location>
</feature>
<accession>A0AAN6DFX6</accession>
<dbReference type="RefSeq" id="XP_043060165.1">
    <property type="nucleotide sequence ID" value="XM_043203552.1"/>
</dbReference>
<evidence type="ECO:0000313" key="8">
    <source>
        <dbReference type="Proteomes" id="UP001196530"/>
    </source>
</evidence>
<feature type="domain" description="Protein kinase" evidence="5">
    <location>
        <begin position="217"/>
        <end position="520"/>
    </location>
</feature>
<evidence type="ECO:0000313" key="9">
    <source>
        <dbReference type="Proteomes" id="UP001197328"/>
    </source>
</evidence>
<gene>
    <name evidence="6" type="ORF">KL928_003011</name>
    <name evidence="7" type="ORF">KL940_001682</name>
</gene>
<dbReference type="InterPro" id="IPR011009">
    <property type="entry name" value="Kinase-like_dom_sf"/>
</dbReference>
<keyword evidence="2 3" id="KW-0067">ATP-binding</keyword>
<dbReference type="Gene3D" id="1.10.510.10">
    <property type="entry name" value="Transferase(Phosphotransferase) domain 1"/>
    <property type="match status" value="1"/>
</dbReference>
<evidence type="ECO:0000313" key="7">
    <source>
        <dbReference type="EMBL" id="KAG7851105.1"/>
    </source>
</evidence>
<keyword evidence="9" id="KW-1185">Reference proteome</keyword>
<evidence type="ECO:0000256" key="2">
    <source>
        <dbReference type="ARBA" id="ARBA00022840"/>
    </source>
</evidence>
<evidence type="ECO:0000256" key="1">
    <source>
        <dbReference type="ARBA" id="ARBA00022741"/>
    </source>
</evidence>
<reference evidence="6 9" key="1">
    <citation type="journal article" date="2021" name="G3 (Bethesda)">
        <title>Genomic diversity, chromosomal rearrangements, and interspecies hybridization in the ogataea polymorpha species complex.</title>
        <authorList>
            <person name="Hanson S.J."/>
            <person name="Cinneide E.O."/>
            <person name="Salzberg L.I."/>
            <person name="Wolfe K.H."/>
            <person name="McGowan J."/>
            <person name="Fitzpatrick D.A."/>
            <person name="Matlin K."/>
        </authorList>
    </citation>
    <scope>NUCLEOTIDE SEQUENCE</scope>
    <source>
        <strain evidence="7">51-138</strain>
        <strain evidence="6">61-244</strain>
    </source>
</reference>
<dbReference type="PANTHER" id="PTHR44167:SF24">
    <property type="entry name" value="SERINE_THREONINE-PROTEIN KINASE CHK2"/>
    <property type="match status" value="1"/>
</dbReference>
<comment type="caution">
    <text evidence="6">The sequence shown here is derived from an EMBL/GenBank/DDBJ whole genome shotgun (WGS) entry which is preliminary data.</text>
</comment>
<feature type="binding site" evidence="3">
    <location>
        <position position="247"/>
    </location>
    <ligand>
        <name>ATP</name>
        <dbReference type="ChEBI" id="CHEBI:30616"/>
    </ligand>
</feature>